<feature type="region of interest" description="Disordered" evidence="1">
    <location>
        <begin position="154"/>
        <end position="175"/>
    </location>
</feature>
<gene>
    <name evidence="3" type="ORF">BS50DRAFT_234148</name>
</gene>
<dbReference type="Proteomes" id="UP000240883">
    <property type="component" value="Unassembled WGS sequence"/>
</dbReference>
<feature type="region of interest" description="Disordered" evidence="1">
    <location>
        <begin position="345"/>
        <end position="388"/>
    </location>
</feature>
<keyword evidence="2" id="KW-0472">Membrane</keyword>
<protein>
    <submittedName>
        <fullName evidence="3">Uncharacterized protein</fullName>
    </submittedName>
</protein>
<feature type="region of interest" description="Disordered" evidence="1">
    <location>
        <begin position="1"/>
        <end position="116"/>
    </location>
</feature>
<dbReference type="AlphaFoldDB" id="A0A2T2P1X8"/>
<keyword evidence="2" id="KW-0812">Transmembrane</keyword>
<evidence type="ECO:0000313" key="4">
    <source>
        <dbReference type="Proteomes" id="UP000240883"/>
    </source>
</evidence>
<proteinExistence type="predicted"/>
<evidence type="ECO:0000256" key="1">
    <source>
        <dbReference type="SAM" id="MobiDB-lite"/>
    </source>
</evidence>
<dbReference type="EMBL" id="KZ678130">
    <property type="protein sequence ID" value="PSN71690.1"/>
    <property type="molecule type" value="Genomic_DNA"/>
</dbReference>
<accession>A0A2T2P1X8</accession>
<reference evidence="3 4" key="1">
    <citation type="journal article" date="2018" name="Front. Microbiol.">
        <title>Genome-Wide Analysis of Corynespora cassiicola Leaf Fall Disease Putative Effectors.</title>
        <authorList>
            <person name="Lopez D."/>
            <person name="Ribeiro S."/>
            <person name="Label P."/>
            <person name="Fumanal B."/>
            <person name="Venisse J.S."/>
            <person name="Kohler A."/>
            <person name="de Oliveira R.R."/>
            <person name="Labutti K."/>
            <person name="Lipzen A."/>
            <person name="Lail K."/>
            <person name="Bauer D."/>
            <person name="Ohm R.A."/>
            <person name="Barry K.W."/>
            <person name="Spatafora J."/>
            <person name="Grigoriev I.V."/>
            <person name="Martin F.M."/>
            <person name="Pujade-Renaud V."/>
        </authorList>
    </citation>
    <scope>NUCLEOTIDE SEQUENCE [LARGE SCALE GENOMIC DNA]</scope>
    <source>
        <strain evidence="3 4">Philippines</strain>
    </source>
</reference>
<feature type="compositionally biased region" description="Basic residues" evidence="1">
    <location>
        <begin position="157"/>
        <end position="175"/>
    </location>
</feature>
<keyword evidence="4" id="KW-1185">Reference proteome</keyword>
<evidence type="ECO:0000313" key="3">
    <source>
        <dbReference type="EMBL" id="PSN71690.1"/>
    </source>
</evidence>
<name>A0A2T2P1X8_CORCC</name>
<organism evidence="3 4">
    <name type="scientific">Corynespora cassiicola Philippines</name>
    <dbReference type="NCBI Taxonomy" id="1448308"/>
    <lineage>
        <taxon>Eukaryota</taxon>
        <taxon>Fungi</taxon>
        <taxon>Dikarya</taxon>
        <taxon>Ascomycota</taxon>
        <taxon>Pezizomycotina</taxon>
        <taxon>Dothideomycetes</taxon>
        <taxon>Pleosporomycetidae</taxon>
        <taxon>Pleosporales</taxon>
        <taxon>Corynesporascaceae</taxon>
        <taxon>Corynespora</taxon>
    </lineage>
</organism>
<feature type="region of interest" description="Disordered" evidence="1">
    <location>
        <begin position="290"/>
        <end position="318"/>
    </location>
</feature>
<feature type="transmembrane region" description="Helical" evidence="2">
    <location>
        <begin position="234"/>
        <end position="258"/>
    </location>
</feature>
<sequence>MPRLSFYRSPRPDQTPDVEASPGSQFQSRFGSFQQNVRTMINGSSVYSQSPGPTTYNTPKIPFLGFLRRDPPSPIPGSDNTDPRESNESGSPLRPQHTAGSYARTISPLEDPRQPETIYNRDASLNRHPADVPLGDVESHGGLDPEIQALNDEINGRRRRRRHHRRRKHRRAQSTHWVRRREDKGYCLPFVKGTAAQGKVLACIISSTFLVVVLAIYLALALTEKDLGQEVHVLFIMVILGTTIFFCHSLIRLCMLVLHPPEETPRIPSMAGPDGFQPVRPIRVHLVRDEEMGSDSDHDPSDPLSDVPDADKKLVPPPPAYGLWRSSVRVDPNLLHWQRVDEPRVPSALSNRTGPGTRNGSVSSAAGSTVPPPPEDEHEGPRPPSYVSEDGVSYIMEAAPRTTAQVEQPSSGVSDIHPAWRPGYAMSEVRADEWPAPIPMPPQMRRA</sequence>
<feature type="compositionally biased region" description="Polar residues" evidence="1">
    <location>
        <begin position="348"/>
        <end position="367"/>
    </location>
</feature>
<evidence type="ECO:0000256" key="2">
    <source>
        <dbReference type="SAM" id="Phobius"/>
    </source>
</evidence>
<feature type="compositionally biased region" description="Low complexity" evidence="1">
    <location>
        <begin position="21"/>
        <end position="35"/>
    </location>
</feature>
<feature type="compositionally biased region" description="Polar residues" evidence="1">
    <location>
        <begin position="36"/>
        <end position="58"/>
    </location>
</feature>
<feature type="compositionally biased region" description="Basic and acidic residues" evidence="1">
    <location>
        <begin position="290"/>
        <end position="301"/>
    </location>
</feature>
<keyword evidence="2" id="KW-1133">Transmembrane helix</keyword>
<dbReference type="OrthoDB" id="5417811at2759"/>
<feature type="transmembrane region" description="Helical" evidence="2">
    <location>
        <begin position="200"/>
        <end position="222"/>
    </location>
</feature>